<sequence length="121" mass="13112">MIIISIGVFFGLFGFGFGQCCSSSPYKGEKTWLLKNSASGELSVDFRWGISSVIFCSPGGTGYTNLDLGFQNADLENEALREVGTVGIFGFPPAAAWDSALGFLEKQSQRLEALMVRKLEI</sequence>
<proteinExistence type="predicted"/>
<dbReference type="Proteomes" id="UP000327157">
    <property type="component" value="Unassembled WGS sequence"/>
</dbReference>
<dbReference type="EMBL" id="SMOL01000649">
    <property type="protein sequence ID" value="KAB2604081.1"/>
    <property type="molecule type" value="Genomic_DNA"/>
</dbReference>
<reference evidence="2 4" key="1">
    <citation type="submission" date="2019-09" db="EMBL/GenBank/DDBJ databases">
        <authorList>
            <person name="Ou C."/>
        </authorList>
    </citation>
    <scope>NUCLEOTIDE SEQUENCE [LARGE SCALE GENOMIC DNA]</scope>
    <source>
        <strain evidence="2">S2</strain>
        <tissue evidence="2">Leaf</tissue>
    </source>
</reference>
<reference evidence="2 4" key="2">
    <citation type="submission" date="2019-11" db="EMBL/GenBank/DDBJ databases">
        <title>A de novo genome assembly of a pear dwarfing rootstock.</title>
        <authorList>
            <person name="Wang F."/>
            <person name="Wang J."/>
            <person name="Li S."/>
            <person name="Zhang Y."/>
            <person name="Fang M."/>
            <person name="Ma L."/>
            <person name="Zhao Y."/>
            <person name="Jiang S."/>
        </authorList>
    </citation>
    <scope>NUCLEOTIDE SEQUENCE [LARGE SCALE GENOMIC DNA]</scope>
    <source>
        <strain evidence="2">S2</strain>
        <tissue evidence="2">Leaf</tissue>
    </source>
</reference>
<keyword evidence="4" id="KW-1185">Reference proteome</keyword>
<organism evidence="2 4">
    <name type="scientific">Pyrus ussuriensis x Pyrus communis</name>
    <dbReference type="NCBI Taxonomy" id="2448454"/>
    <lineage>
        <taxon>Eukaryota</taxon>
        <taxon>Viridiplantae</taxon>
        <taxon>Streptophyta</taxon>
        <taxon>Embryophyta</taxon>
        <taxon>Tracheophyta</taxon>
        <taxon>Spermatophyta</taxon>
        <taxon>Magnoliopsida</taxon>
        <taxon>eudicotyledons</taxon>
        <taxon>Gunneridae</taxon>
        <taxon>Pentapetalae</taxon>
        <taxon>rosids</taxon>
        <taxon>fabids</taxon>
        <taxon>Rosales</taxon>
        <taxon>Rosaceae</taxon>
        <taxon>Amygdaloideae</taxon>
        <taxon>Maleae</taxon>
        <taxon>Pyrus</taxon>
    </lineage>
</organism>
<keyword evidence="1" id="KW-0732">Signal</keyword>
<gene>
    <name evidence="3" type="ORF">D8674_038979</name>
    <name evidence="2" type="ORF">D8674_039031</name>
</gene>
<evidence type="ECO:0000313" key="4">
    <source>
        <dbReference type="Proteomes" id="UP000327157"/>
    </source>
</evidence>
<accession>A0A5N5FR02</accession>
<protein>
    <submittedName>
        <fullName evidence="2">Mechanosensitive ion channel protein 10-like</fullName>
    </submittedName>
</protein>
<evidence type="ECO:0000256" key="1">
    <source>
        <dbReference type="SAM" id="SignalP"/>
    </source>
</evidence>
<evidence type="ECO:0000313" key="3">
    <source>
        <dbReference type="EMBL" id="KAB2620282.1"/>
    </source>
</evidence>
<comment type="caution">
    <text evidence="2">The sequence shown here is derived from an EMBL/GenBank/DDBJ whole genome shotgun (WGS) entry which is preliminary data.</text>
</comment>
<dbReference type="EMBL" id="SMOL01000348">
    <property type="protein sequence ID" value="KAB2620282.1"/>
    <property type="molecule type" value="Genomic_DNA"/>
</dbReference>
<evidence type="ECO:0000313" key="2">
    <source>
        <dbReference type="EMBL" id="KAB2604081.1"/>
    </source>
</evidence>
<feature type="chain" id="PRO_5036371637" evidence="1">
    <location>
        <begin position="19"/>
        <end position="121"/>
    </location>
</feature>
<dbReference type="AlphaFoldDB" id="A0A5N5FR02"/>
<name>A0A5N5FR02_9ROSA</name>
<feature type="signal peptide" evidence="1">
    <location>
        <begin position="1"/>
        <end position="18"/>
    </location>
</feature>